<organism evidence="5 6">
    <name type="scientific">Dongia soli</name>
    <dbReference type="NCBI Taxonomy" id="600628"/>
    <lineage>
        <taxon>Bacteria</taxon>
        <taxon>Pseudomonadati</taxon>
        <taxon>Pseudomonadota</taxon>
        <taxon>Alphaproteobacteria</taxon>
        <taxon>Rhodospirillales</taxon>
        <taxon>Dongiaceae</taxon>
        <taxon>Dongia</taxon>
    </lineage>
</organism>
<dbReference type="SMART" id="SM00922">
    <property type="entry name" value="MR_MLE"/>
    <property type="match status" value="1"/>
</dbReference>
<dbReference type="Proteomes" id="UP001279642">
    <property type="component" value="Unassembled WGS sequence"/>
</dbReference>
<evidence type="ECO:0000256" key="2">
    <source>
        <dbReference type="ARBA" id="ARBA00022723"/>
    </source>
</evidence>
<dbReference type="Pfam" id="PF13378">
    <property type="entry name" value="MR_MLE_C"/>
    <property type="match status" value="1"/>
</dbReference>
<dbReference type="InterPro" id="IPR013342">
    <property type="entry name" value="Mandelate_racemase_C"/>
</dbReference>
<dbReference type="SUPFAM" id="SSF51604">
    <property type="entry name" value="Enolase C-terminal domain-like"/>
    <property type="match status" value="1"/>
</dbReference>
<dbReference type="InterPro" id="IPR036849">
    <property type="entry name" value="Enolase-like_C_sf"/>
</dbReference>
<dbReference type="SFLD" id="SFLDG00180">
    <property type="entry name" value="muconate_cycloisomerase"/>
    <property type="match status" value="1"/>
</dbReference>
<sequence length="368" mass="40108">MRIRRLSAYRLDQPFRDGTYTCSGGRSAEGFDSLVVRLDTDSGVTGWGEMAPLGAFYDPSFSAAARAGFIEIAPLLIGQDPRQVTAINRRMDLHLKGHPYAKSAIDMACWDAFAKSAGQPLAEMLGGRFGESVDLYRSIPQAAPEWMAERARKYLAEGYRRLQVKVGLDPDEDIERMAAVRAAVGGDVTLFADANGGWSTHQARRFLRATRDLDYYLEQPCATYDACRALRPDCDRPLILDESIDCLLALLQAHHDRVVDGITIKIARVGGVTRAARIRDVAVELGLAVTVEDTGGAEIDTAAMIHLSLSTPAGQRLHTVDFHNWVTRPNGTGIPQTRDGKISIGDEAGLGVSVLQDELGMPFATYGN</sequence>
<gene>
    <name evidence="5" type="ORF">SMD27_01865</name>
</gene>
<proteinExistence type="inferred from homology"/>
<dbReference type="EMBL" id="JAXCLW010000001">
    <property type="protein sequence ID" value="MDY0881580.1"/>
    <property type="molecule type" value="Genomic_DNA"/>
</dbReference>
<keyword evidence="6" id="KW-1185">Reference proteome</keyword>
<evidence type="ECO:0000256" key="3">
    <source>
        <dbReference type="ARBA" id="ARBA00023235"/>
    </source>
</evidence>
<dbReference type="InterPro" id="IPR029017">
    <property type="entry name" value="Enolase-like_N"/>
</dbReference>
<dbReference type="SUPFAM" id="SSF54826">
    <property type="entry name" value="Enolase N-terminal domain-like"/>
    <property type="match status" value="1"/>
</dbReference>
<dbReference type="PANTHER" id="PTHR48073">
    <property type="entry name" value="O-SUCCINYLBENZOATE SYNTHASE-RELATED"/>
    <property type="match status" value="1"/>
</dbReference>
<dbReference type="Pfam" id="PF02746">
    <property type="entry name" value="MR_MLE_N"/>
    <property type="match status" value="1"/>
</dbReference>
<protein>
    <submittedName>
        <fullName evidence="5">Mandelate racemase/muconate lactonizing enzyme family protein</fullName>
    </submittedName>
</protein>
<dbReference type="CDD" id="cd03316">
    <property type="entry name" value="MR_like"/>
    <property type="match status" value="1"/>
</dbReference>
<accession>A0ABU5E5N9</accession>
<comment type="caution">
    <text evidence="5">The sequence shown here is derived from an EMBL/GenBank/DDBJ whole genome shotgun (WGS) entry which is preliminary data.</text>
</comment>
<feature type="domain" description="Mandelate racemase/muconate lactonizing enzyme C-terminal" evidence="4">
    <location>
        <begin position="144"/>
        <end position="237"/>
    </location>
</feature>
<evidence type="ECO:0000313" key="6">
    <source>
        <dbReference type="Proteomes" id="UP001279642"/>
    </source>
</evidence>
<comment type="similarity">
    <text evidence="1">Belongs to the mandelate racemase/muconate lactonizing enzyme family.</text>
</comment>
<dbReference type="SFLD" id="SFLDS00001">
    <property type="entry name" value="Enolase"/>
    <property type="match status" value="1"/>
</dbReference>
<dbReference type="PANTHER" id="PTHR48073:SF2">
    <property type="entry name" value="O-SUCCINYLBENZOATE SYNTHASE"/>
    <property type="match status" value="1"/>
</dbReference>
<evidence type="ECO:0000313" key="5">
    <source>
        <dbReference type="EMBL" id="MDY0881580.1"/>
    </source>
</evidence>
<dbReference type="InterPro" id="IPR013341">
    <property type="entry name" value="Mandelate_racemase_N_dom"/>
</dbReference>
<name>A0ABU5E5N9_9PROT</name>
<keyword evidence="3" id="KW-0413">Isomerase</keyword>
<reference evidence="5 6" key="1">
    <citation type="journal article" date="2016" name="Antonie Van Leeuwenhoek">
        <title>Dongia soli sp. nov., isolated from soil from Dokdo, Korea.</title>
        <authorList>
            <person name="Kim D.U."/>
            <person name="Lee H."/>
            <person name="Kim H."/>
            <person name="Kim S.G."/>
            <person name="Ka J.O."/>
        </authorList>
    </citation>
    <scope>NUCLEOTIDE SEQUENCE [LARGE SCALE GENOMIC DNA]</scope>
    <source>
        <strain evidence="5 6">D78</strain>
    </source>
</reference>
<keyword evidence="2" id="KW-0479">Metal-binding</keyword>
<dbReference type="InterPro" id="IPR029065">
    <property type="entry name" value="Enolase_C-like"/>
</dbReference>
<dbReference type="Gene3D" id="3.20.20.120">
    <property type="entry name" value="Enolase-like C-terminal domain"/>
    <property type="match status" value="1"/>
</dbReference>
<dbReference type="RefSeq" id="WP_320506639.1">
    <property type="nucleotide sequence ID" value="NZ_JAXCLW010000001.1"/>
</dbReference>
<evidence type="ECO:0000256" key="1">
    <source>
        <dbReference type="ARBA" id="ARBA00008031"/>
    </source>
</evidence>
<dbReference type="Gene3D" id="3.30.390.10">
    <property type="entry name" value="Enolase-like, N-terminal domain"/>
    <property type="match status" value="1"/>
</dbReference>
<evidence type="ECO:0000259" key="4">
    <source>
        <dbReference type="SMART" id="SM00922"/>
    </source>
</evidence>